<dbReference type="Gene3D" id="4.10.60.10">
    <property type="entry name" value="Zinc finger, CCHC-type"/>
    <property type="match status" value="1"/>
</dbReference>
<keyword evidence="1" id="KW-0862">Zinc</keyword>
<dbReference type="InterPro" id="IPR001878">
    <property type="entry name" value="Znf_CCHC"/>
</dbReference>
<evidence type="ECO:0000256" key="1">
    <source>
        <dbReference type="PROSITE-ProRule" id="PRU00047"/>
    </source>
</evidence>
<dbReference type="SMART" id="SM00343">
    <property type="entry name" value="ZnF_C2HC"/>
    <property type="match status" value="2"/>
</dbReference>
<keyword evidence="1" id="KW-0863">Zinc-finger</keyword>
<keyword evidence="5" id="KW-1185">Reference proteome</keyword>
<sequence>MPPFGSMASTEDFTVQAQKVHEAGLELLETASRSNKISIVNQNGFRKIFMDFVEVINKQQKLLNIVTGRMIEQKELIQTKLEKLITPPIPFAEIVKEETRKHRSRSRPRDKKNTVLVYSKKETDSRKVRDKVQKAIDPFKLKIGIKNVKDVKKGILIECNKEDEIQRLTDEIEGNETLKNECEIHQPQKFNPKIIIYRVGENFDIDEGLSKLKEQNEEFDEAEVKHEFLQKTKFGTNWVISTDPKSFYKIMKTGKVNCGWQRHNIREYLKVKQCYKCYRFGHLAKFCKNITDDRILCSKCGQAGHRNRECSNEAKCLNCARYNERSRVKYDDKHDCMSRDCSMIQKEIDFLRIRINYSFEI</sequence>
<dbReference type="GO" id="GO:0008270">
    <property type="term" value="F:zinc ion binding"/>
    <property type="evidence" value="ECO:0007669"/>
    <property type="project" value="UniProtKB-KW"/>
</dbReference>
<feature type="domain" description="CCHC-type" evidence="3">
    <location>
        <begin position="297"/>
        <end position="312"/>
    </location>
</feature>
<dbReference type="PROSITE" id="PS50158">
    <property type="entry name" value="ZF_CCHC"/>
    <property type="match status" value="2"/>
</dbReference>
<keyword evidence="1" id="KW-0479">Metal-binding</keyword>
<gene>
    <name evidence="4" type="ORF">AVEN_102873_1</name>
</gene>
<dbReference type="InterPro" id="IPR036875">
    <property type="entry name" value="Znf_CCHC_sf"/>
</dbReference>
<evidence type="ECO:0000313" key="5">
    <source>
        <dbReference type="Proteomes" id="UP000499080"/>
    </source>
</evidence>
<accession>A0A4Y2PPG1</accession>
<evidence type="ECO:0000256" key="2">
    <source>
        <dbReference type="SAM" id="Coils"/>
    </source>
</evidence>
<dbReference type="AlphaFoldDB" id="A0A4Y2PPG1"/>
<feature type="domain" description="CCHC-type" evidence="3">
    <location>
        <begin position="274"/>
        <end position="289"/>
    </location>
</feature>
<organism evidence="4 5">
    <name type="scientific">Araneus ventricosus</name>
    <name type="common">Orbweaver spider</name>
    <name type="synonym">Epeira ventricosa</name>
    <dbReference type="NCBI Taxonomy" id="182803"/>
    <lineage>
        <taxon>Eukaryota</taxon>
        <taxon>Metazoa</taxon>
        <taxon>Ecdysozoa</taxon>
        <taxon>Arthropoda</taxon>
        <taxon>Chelicerata</taxon>
        <taxon>Arachnida</taxon>
        <taxon>Araneae</taxon>
        <taxon>Araneomorphae</taxon>
        <taxon>Entelegynae</taxon>
        <taxon>Araneoidea</taxon>
        <taxon>Araneidae</taxon>
        <taxon>Araneus</taxon>
    </lineage>
</organism>
<protein>
    <recommendedName>
        <fullName evidence="3">CCHC-type domain-containing protein</fullName>
    </recommendedName>
</protein>
<evidence type="ECO:0000259" key="3">
    <source>
        <dbReference type="PROSITE" id="PS50158"/>
    </source>
</evidence>
<proteinExistence type="predicted"/>
<keyword evidence="2" id="KW-0175">Coiled coil</keyword>
<name>A0A4Y2PPG1_ARAVE</name>
<reference evidence="4 5" key="1">
    <citation type="journal article" date="2019" name="Sci. Rep.">
        <title>Orb-weaving spider Araneus ventricosus genome elucidates the spidroin gene catalogue.</title>
        <authorList>
            <person name="Kono N."/>
            <person name="Nakamura H."/>
            <person name="Ohtoshi R."/>
            <person name="Moran D.A.P."/>
            <person name="Shinohara A."/>
            <person name="Yoshida Y."/>
            <person name="Fujiwara M."/>
            <person name="Mori M."/>
            <person name="Tomita M."/>
            <person name="Arakawa K."/>
        </authorList>
    </citation>
    <scope>NUCLEOTIDE SEQUENCE [LARGE SCALE GENOMIC DNA]</scope>
</reference>
<dbReference type="GO" id="GO:0003676">
    <property type="term" value="F:nucleic acid binding"/>
    <property type="evidence" value="ECO:0007669"/>
    <property type="project" value="InterPro"/>
</dbReference>
<dbReference type="Proteomes" id="UP000499080">
    <property type="component" value="Unassembled WGS sequence"/>
</dbReference>
<dbReference type="EMBL" id="BGPR01011954">
    <property type="protein sequence ID" value="GBN53805.1"/>
    <property type="molecule type" value="Genomic_DNA"/>
</dbReference>
<dbReference type="Pfam" id="PF00098">
    <property type="entry name" value="zf-CCHC"/>
    <property type="match status" value="1"/>
</dbReference>
<dbReference type="OrthoDB" id="6784331at2759"/>
<comment type="caution">
    <text evidence="4">The sequence shown here is derived from an EMBL/GenBank/DDBJ whole genome shotgun (WGS) entry which is preliminary data.</text>
</comment>
<evidence type="ECO:0000313" key="4">
    <source>
        <dbReference type="EMBL" id="GBN53805.1"/>
    </source>
</evidence>
<dbReference type="SUPFAM" id="SSF57756">
    <property type="entry name" value="Retrovirus zinc finger-like domains"/>
    <property type="match status" value="1"/>
</dbReference>
<feature type="coiled-coil region" evidence="2">
    <location>
        <begin position="205"/>
        <end position="232"/>
    </location>
</feature>